<evidence type="ECO:0000256" key="1">
    <source>
        <dbReference type="ARBA" id="ARBA00001946"/>
    </source>
</evidence>
<keyword evidence="8 15" id="KW-0378">Hydrolase</keyword>
<dbReference type="SFLD" id="SFLDG01137">
    <property type="entry name" value="C1.6.1:_Phosphoserine_Phosphat"/>
    <property type="match status" value="1"/>
</dbReference>
<evidence type="ECO:0000256" key="3">
    <source>
        <dbReference type="ARBA" id="ARBA00009184"/>
    </source>
</evidence>
<reference evidence="16 18" key="1">
    <citation type="journal article" date="2022" name="bioRxiv">
        <title>Prophages regulate Shewanella fidelis 3313 motility and biofilm formation: implications for gut colonization dynamics in Ciona robusta.</title>
        <authorList>
            <person name="Natarajan O."/>
            <person name="Gibboney S.L."/>
            <person name="Young M.N."/>
            <person name="Lim S.J."/>
            <person name="Pluta N."/>
            <person name="Atkinson C.G."/>
            <person name="Leigh B.A."/>
            <person name="Liberti A."/>
            <person name="Kees E.D."/>
            <person name="Breitbart M."/>
            <person name="Gralnick J.A."/>
            <person name="Dishaw L.J."/>
        </authorList>
    </citation>
    <scope>NUCLEOTIDE SEQUENCE [LARGE SCALE GENOMIC DNA]</scope>
    <source>
        <strain evidence="16 18">JG4066</strain>
    </source>
</reference>
<dbReference type="PANTHER" id="PTHR43344:SF2">
    <property type="entry name" value="PHOSPHOSERINE PHOSPHATASE"/>
    <property type="match status" value="1"/>
</dbReference>
<comment type="catalytic activity">
    <reaction evidence="13">
        <text>O-phospho-D-serine + H2O = D-serine + phosphate</text>
        <dbReference type="Rhea" id="RHEA:24873"/>
        <dbReference type="ChEBI" id="CHEBI:15377"/>
        <dbReference type="ChEBI" id="CHEBI:35247"/>
        <dbReference type="ChEBI" id="CHEBI:43474"/>
        <dbReference type="ChEBI" id="CHEBI:58680"/>
        <dbReference type="EC" id="3.1.3.3"/>
    </reaction>
</comment>
<dbReference type="EMBL" id="JAPMLE010000001">
    <property type="protein sequence ID" value="MDR8522921.1"/>
    <property type="molecule type" value="Genomic_DNA"/>
</dbReference>
<keyword evidence="6" id="KW-0028">Amino-acid biosynthesis</keyword>
<dbReference type="InterPro" id="IPR023214">
    <property type="entry name" value="HAD_sf"/>
</dbReference>
<evidence type="ECO:0000313" key="15">
    <source>
        <dbReference type="EMBL" id="MDR8522921.1"/>
    </source>
</evidence>
<dbReference type="GO" id="GO:0006564">
    <property type="term" value="P:L-serine biosynthetic process"/>
    <property type="evidence" value="ECO:0007669"/>
    <property type="project" value="UniProtKB-KW"/>
</dbReference>
<gene>
    <name evidence="15" type="primary">serB</name>
    <name evidence="15" type="ORF">OS133_04395</name>
    <name evidence="16" type="ORF">OS134_08355</name>
</gene>
<keyword evidence="9" id="KW-0460">Magnesium</keyword>
<keyword evidence="7" id="KW-0479">Metal-binding</keyword>
<organism evidence="15 17">
    <name type="scientific">Shewanella fidelis</name>
    <dbReference type="NCBI Taxonomy" id="173509"/>
    <lineage>
        <taxon>Bacteria</taxon>
        <taxon>Pseudomonadati</taxon>
        <taxon>Pseudomonadota</taxon>
        <taxon>Gammaproteobacteria</taxon>
        <taxon>Alteromonadales</taxon>
        <taxon>Shewanellaceae</taxon>
        <taxon>Shewanella</taxon>
    </lineage>
</organism>
<dbReference type="EC" id="3.1.3.3" evidence="4"/>
<dbReference type="Proteomes" id="UP001271263">
    <property type="component" value="Unassembled WGS sequence"/>
</dbReference>
<evidence type="ECO:0000256" key="5">
    <source>
        <dbReference type="ARBA" id="ARBA00015196"/>
    </source>
</evidence>
<evidence type="ECO:0000256" key="6">
    <source>
        <dbReference type="ARBA" id="ARBA00022605"/>
    </source>
</evidence>
<dbReference type="RefSeq" id="WP_310654101.1">
    <property type="nucleotide sequence ID" value="NZ_JAPMLA010000003.1"/>
</dbReference>
<dbReference type="GO" id="GO:0000287">
    <property type="term" value="F:magnesium ion binding"/>
    <property type="evidence" value="ECO:0007669"/>
    <property type="project" value="TreeGrafter"/>
</dbReference>
<dbReference type="SFLD" id="SFLDF00029">
    <property type="entry name" value="phosphoserine_phosphatase"/>
    <property type="match status" value="1"/>
</dbReference>
<evidence type="ECO:0000313" key="16">
    <source>
        <dbReference type="EMBL" id="MDW4824062.1"/>
    </source>
</evidence>
<sequence length="335" mass="36152">MESSSQSAVFTWLTTESSMSFIAGKQRFSRHSETAYPHDFSRYRVICLAKVDGDLSQQNQDIQALCNWLIGLGVDLSLTLIERQCQLLCIELCTASALSSEQLAQLDSLATIEIFEILADAPVINIPGLLVMDMDSTAIEIECIDELAAMAGVGAAVAEVTELAMQGELDFEQSLRARVAKLEGADAQIIDTLCAKLPLMPGLSEMIAELKSHGWRTVVASGGFTPFVDHLKQLLSLDSAFANKLDIAEGKLLGTVSGQVVDAQFKADTVANCAEQWQIAAGQKVAIGDGANDIPMIETADFGIAYHAKPKLAQAADTQIDKLNLKVLPYLFQLK</sequence>
<dbReference type="CDD" id="cd07500">
    <property type="entry name" value="HAD_PSP"/>
    <property type="match status" value="1"/>
</dbReference>
<dbReference type="NCBIfam" id="TIGR01488">
    <property type="entry name" value="HAD-SF-IB"/>
    <property type="match status" value="1"/>
</dbReference>
<comment type="caution">
    <text evidence="15">The sequence shown here is derived from an EMBL/GenBank/DDBJ whole genome shotgun (WGS) entry which is preliminary data.</text>
</comment>
<dbReference type="GO" id="GO:0036424">
    <property type="term" value="F:L-phosphoserine phosphatase activity"/>
    <property type="evidence" value="ECO:0007669"/>
    <property type="project" value="InterPro"/>
</dbReference>
<dbReference type="Gene3D" id="3.40.50.1000">
    <property type="entry name" value="HAD superfamily/HAD-like"/>
    <property type="match status" value="1"/>
</dbReference>
<evidence type="ECO:0000256" key="9">
    <source>
        <dbReference type="ARBA" id="ARBA00022842"/>
    </source>
</evidence>
<dbReference type="NCBIfam" id="TIGR00338">
    <property type="entry name" value="serB"/>
    <property type="match status" value="1"/>
</dbReference>
<evidence type="ECO:0000313" key="17">
    <source>
        <dbReference type="Proteomes" id="UP001259340"/>
    </source>
</evidence>
<evidence type="ECO:0000256" key="12">
    <source>
        <dbReference type="ARBA" id="ARBA00048138"/>
    </source>
</evidence>
<feature type="active site" description="Proton donor" evidence="14">
    <location>
        <position position="135"/>
    </location>
</feature>
<dbReference type="InterPro" id="IPR036412">
    <property type="entry name" value="HAD-like_sf"/>
</dbReference>
<evidence type="ECO:0000256" key="4">
    <source>
        <dbReference type="ARBA" id="ARBA00012640"/>
    </source>
</evidence>
<dbReference type="Pfam" id="PF00702">
    <property type="entry name" value="Hydrolase"/>
    <property type="match status" value="1"/>
</dbReference>
<name>A0AAW8NK64_9GAMM</name>
<keyword evidence="18" id="KW-1185">Reference proteome</keyword>
<keyword evidence="10" id="KW-0718">Serine biosynthesis</keyword>
<dbReference type="InterPro" id="IPR050582">
    <property type="entry name" value="HAD-like_SerB"/>
</dbReference>
<dbReference type="PANTHER" id="PTHR43344">
    <property type="entry name" value="PHOSPHOSERINE PHOSPHATASE"/>
    <property type="match status" value="1"/>
</dbReference>
<feature type="active site" description="Nucleophile" evidence="14">
    <location>
        <position position="133"/>
    </location>
</feature>
<evidence type="ECO:0000256" key="10">
    <source>
        <dbReference type="ARBA" id="ARBA00023299"/>
    </source>
</evidence>
<evidence type="ECO:0000313" key="18">
    <source>
        <dbReference type="Proteomes" id="UP001271263"/>
    </source>
</evidence>
<comment type="pathway">
    <text evidence="2">Amino-acid biosynthesis; L-serine biosynthesis; L-serine from 3-phospho-D-glycerate: step 3/3.</text>
</comment>
<accession>A0AAW8NK64</accession>
<comment type="cofactor">
    <cofactor evidence="1">
        <name>Mg(2+)</name>
        <dbReference type="ChEBI" id="CHEBI:18420"/>
    </cofactor>
</comment>
<evidence type="ECO:0000256" key="8">
    <source>
        <dbReference type="ARBA" id="ARBA00022801"/>
    </source>
</evidence>
<dbReference type="AlphaFoldDB" id="A0AAW8NK64"/>
<evidence type="ECO:0000256" key="14">
    <source>
        <dbReference type="PIRSR" id="PIRSR604469-1"/>
    </source>
</evidence>
<evidence type="ECO:0000256" key="2">
    <source>
        <dbReference type="ARBA" id="ARBA00005135"/>
    </source>
</evidence>
<dbReference type="SUPFAM" id="SSF56784">
    <property type="entry name" value="HAD-like"/>
    <property type="match status" value="1"/>
</dbReference>
<proteinExistence type="inferred from homology"/>
<reference evidence="15" key="2">
    <citation type="submission" date="2022-11" db="EMBL/GenBank/DDBJ databases">
        <title>Prophages regulate Shewanella fidelis motility and biofilm formation: implications for gut colonization dynamics in Ciona robusta.</title>
        <authorList>
            <person name="Natarajan O."/>
            <person name="Gibboney S.L."/>
            <person name="Young M.N."/>
            <person name="Lim S.J."/>
            <person name="Pluta N."/>
            <person name="Atkinson C.G.F."/>
            <person name="Leigh B.A."/>
            <person name="Liberti A."/>
            <person name="Kees E."/>
            <person name="Breitbart M."/>
            <person name="Gralnick J."/>
            <person name="Dishaw L.J."/>
        </authorList>
    </citation>
    <scope>NUCLEOTIDE SEQUENCE</scope>
    <source>
        <strain evidence="15">3313</strain>
    </source>
</reference>
<protein>
    <recommendedName>
        <fullName evidence="5">Phosphoserine phosphatase</fullName>
        <ecNumber evidence="4">3.1.3.3</ecNumber>
    </recommendedName>
    <alternativeName>
        <fullName evidence="11">O-phosphoserine phosphohydrolase</fullName>
    </alternativeName>
</protein>
<evidence type="ECO:0000256" key="11">
    <source>
        <dbReference type="ARBA" id="ARBA00031693"/>
    </source>
</evidence>
<dbReference type="InterPro" id="IPR004469">
    <property type="entry name" value="PSP"/>
</dbReference>
<dbReference type="GO" id="GO:0005737">
    <property type="term" value="C:cytoplasm"/>
    <property type="evidence" value="ECO:0007669"/>
    <property type="project" value="TreeGrafter"/>
</dbReference>
<dbReference type="SFLD" id="SFLDG01136">
    <property type="entry name" value="C1.6:_Phosphoserine_Phosphatas"/>
    <property type="match status" value="1"/>
</dbReference>
<dbReference type="SFLD" id="SFLDS00003">
    <property type="entry name" value="Haloacid_Dehalogenase"/>
    <property type="match status" value="1"/>
</dbReference>
<comment type="catalytic activity">
    <reaction evidence="12">
        <text>O-phospho-L-serine + H2O = L-serine + phosphate</text>
        <dbReference type="Rhea" id="RHEA:21208"/>
        <dbReference type="ChEBI" id="CHEBI:15377"/>
        <dbReference type="ChEBI" id="CHEBI:33384"/>
        <dbReference type="ChEBI" id="CHEBI:43474"/>
        <dbReference type="ChEBI" id="CHEBI:57524"/>
        <dbReference type="EC" id="3.1.3.3"/>
    </reaction>
</comment>
<evidence type="ECO:0000256" key="13">
    <source>
        <dbReference type="ARBA" id="ARBA00048523"/>
    </source>
</evidence>
<dbReference type="Proteomes" id="UP001259340">
    <property type="component" value="Unassembled WGS sequence"/>
</dbReference>
<comment type="similarity">
    <text evidence="3">Belongs to the HAD-like hydrolase superfamily. SerB family.</text>
</comment>
<dbReference type="EMBL" id="JAPMLD010000003">
    <property type="protein sequence ID" value="MDW4824062.1"/>
    <property type="molecule type" value="Genomic_DNA"/>
</dbReference>
<evidence type="ECO:0000256" key="7">
    <source>
        <dbReference type="ARBA" id="ARBA00022723"/>
    </source>
</evidence>